<dbReference type="GO" id="GO:0000160">
    <property type="term" value="P:phosphorelay signal transduction system"/>
    <property type="evidence" value="ECO:0007669"/>
    <property type="project" value="InterPro"/>
</dbReference>
<dbReference type="InterPro" id="IPR011006">
    <property type="entry name" value="CheY-like_superfamily"/>
</dbReference>
<dbReference type="SUPFAM" id="SSF52172">
    <property type="entry name" value="CheY-like"/>
    <property type="match status" value="1"/>
</dbReference>
<dbReference type="Pfam" id="PF00072">
    <property type="entry name" value="Response_reg"/>
    <property type="match status" value="1"/>
</dbReference>
<comment type="caution">
    <text evidence="4">The sequence shown here is derived from an EMBL/GenBank/DDBJ whole genome shotgun (WGS) entry which is preliminary data.</text>
</comment>
<dbReference type="Proteomes" id="UP000256405">
    <property type="component" value="Unassembled WGS sequence"/>
</dbReference>
<sequence>MKPTSIKKILLLDDDRIQKILVEKRLLKIDSGVEFVYFDSPGKALDFLKSESVDLLLVDLNLPEMSGWEFVNEVEKVCPDSIVILQSGSVESEEMKRANLDKRISNIFEKPLSESDLRSILGL</sequence>
<evidence type="ECO:0000256" key="1">
    <source>
        <dbReference type="ARBA" id="ARBA00022553"/>
    </source>
</evidence>
<evidence type="ECO:0000313" key="5">
    <source>
        <dbReference type="Proteomes" id="UP000256405"/>
    </source>
</evidence>
<dbReference type="EMBL" id="QUNF01000026">
    <property type="protein sequence ID" value="REG81523.1"/>
    <property type="molecule type" value="Genomic_DNA"/>
</dbReference>
<dbReference type="RefSeq" id="WP_086541002.1">
    <property type="nucleotide sequence ID" value="NZ_MSSW01000017.1"/>
</dbReference>
<dbReference type="SMART" id="SM00448">
    <property type="entry name" value="REC"/>
    <property type="match status" value="1"/>
</dbReference>
<dbReference type="AlphaFoldDB" id="A0A3E0DG42"/>
<feature type="modified residue" description="4-aspartylphosphate" evidence="2">
    <location>
        <position position="59"/>
    </location>
</feature>
<dbReference type="InterPro" id="IPR050595">
    <property type="entry name" value="Bact_response_regulator"/>
</dbReference>
<gene>
    <name evidence="4" type="ORF">C8N25_12627</name>
</gene>
<dbReference type="InterPro" id="IPR001789">
    <property type="entry name" value="Sig_transdc_resp-reg_receiver"/>
</dbReference>
<proteinExistence type="predicted"/>
<evidence type="ECO:0000313" key="4">
    <source>
        <dbReference type="EMBL" id="REG81523.1"/>
    </source>
</evidence>
<keyword evidence="5" id="KW-1185">Reference proteome</keyword>
<dbReference type="PANTHER" id="PTHR44591:SF3">
    <property type="entry name" value="RESPONSE REGULATORY DOMAIN-CONTAINING PROTEIN"/>
    <property type="match status" value="1"/>
</dbReference>
<reference evidence="4 5" key="1">
    <citation type="submission" date="2018-08" db="EMBL/GenBank/DDBJ databases">
        <title>Genomic Encyclopedia of Archaeal and Bacterial Type Strains, Phase II (KMG-II): from individual species to whole genera.</title>
        <authorList>
            <person name="Goeker M."/>
        </authorList>
    </citation>
    <scope>NUCLEOTIDE SEQUENCE [LARGE SCALE GENOMIC DNA]</scope>
    <source>
        <strain evidence="4 5">DSM 15986</strain>
    </source>
</reference>
<feature type="domain" description="Response regulatory" evidence="3">
    <location>
        <begin position="8"/>
        <end position="123"/>
    </location>
</feature>
<protein>
    <submittedName>
        <fullName evidence="4">Response regulator receiver domain-containing protein</fullName>
    </submittedName>
</protein>
<dbReference type="Gene3D" id="3.40.50.2300">
    <property type="match status" value="1"/>
</dbReference>
<organism evidence="4 5">
    <name type="scientific">Algoriphagus antarcticus</name>
    <dbReference type="NCBI Taxonomy" id="238540"/>
    <lineage>
        <taxon>Bacteria</taxon>
        <taxon>Pseudomonadati</taxon>
        <taxon>Bacteroidota</taxon>
        <taxon>Cytophagia</taxon>
        <taxon>Cytophagales</taxon>
        <taxon>Cyclobacteriaceae</taxon>
        <taxon>Algoriphagus</taxon>
    </lineage>
</organism>
<evidence type="ECO:0000259" key="3">
    <source>
        <dbReference type="PROSITE" id="PS50110"/>
    </source>
</evidence>
<keyword evidence="1 2" id="KW-0597">Phosphoprotein</keyword>
<dbReference type="PANTHER" id="PTHR44591">
    <property type="entry name" value="STRESS RESPONSE REGULATOR PROTEIN 1"/>
    <property type="match status" value="1"/>
</dbReference>
<dbReference type="OrthoDB" id="1524091at2"/>
<accession>A0A3E0DG42</accession>
<name>A0A3E0DG42_9BACT</name>
<dbReference type="PROSITE" id="PS50110">
    <property type="entry name" value="RESPONSE_REGULATORY"/>
    <property type="match status" value="1"/>
</dbReference>
<evidence type="ECO:0000256" key="2">
    <source>
        <dbReference type="PROSITE-ProRule" id="PRU00169"/>
    </source>
</evidence>